<dbReference type="HAMAP" id="MF_00187">
    <property type="entry name" value="FdhD"/>
    <property type="match status" value="1"/>
</dbReference>
<comment type="similarity">
    <text evidence="3">Belongs to the FdhD family.</text>
</comment>
<evidence type="ECO:0000256" key="3">
    <source>
        <dbReference type="HAMAP-Rule" id="MF_00187"/>
    </source>
</evidence>
<dbReference type="Pfam" id="PF02634">
    <property type="entry name" value="FdhD-NarQ"/>
    <property type="match status" value="1"/>
</dbReference>
<name>A0ABR7SZN9_HELCL</name>
<reference evidence="4 5" key="1">
    <citation type="submission" date="2020-07" db="EMBL/GenBank/DDBJ databases">
        <title>Draft whole-genome sequence of Heliobacterium chlorum DSM 3682, type strain.</title>
        <authorList>
            <person name="Kyndt J.A."/>
            <person name="Meyer T.E."/>
            <person name="Imhoff J.F."/>
        </authorList>
    </citation>
    <scope>NUCLEOTIDE SEQUENCE [LARGE SCALE GENOMIC DNA]</scope>
    <source>
        <strain evidence="4 5">DSM 3682</strain>
    </source>
</reference>
<dbReference type="PIRSF" id="PIRSF015626">
    <property type="entry name" value="FdhD"/>
    <property type="match status" value="1"/>
</dbReference>
<dbReference type="SUPFAM" id="SSF53927">
    <property type="entry name" value="Cytidine deaminase-like"/>
    <property type="match status" value="1"/>
</dbReference>
<organism evidence="4 5">
    <name type="scientific">Heliobacterium chlorum</name>
    <dbReference type="NCBI Taxonomy" id="2698"/>
    <lineage>
        <taxon>Bacteria</taxon>
        <taxon>Bacillati</taxon>
        <taxon>Bacillota</taxon>
        <taxon>Clostridia</taxon>
        <taxon>Eubacteriales</taxon>
        <taxon>Heliobacteriaceae</taxon>
        <taxon>Heliobacterium</taxon>
    </lineage>
</organism>
<sequence length="266" mass="29593">MENSSIDSRVEPIAIIRVSEAGWEERDDVLVKEWPLTLYVNGQEVVTLLTSPEHIEDLAVGFLSAEGFIQDPGQITDLRGDYSRGQVFVESILSSIAEKTFMKRYITTGCGKGTTFYDVTDARMSRNLGENKLKVSPSQILRLMRDMQGMSQLYQQTGGVHSAALCDSEKVVIYREDIGRHNATDKIMGKCFREGIALEDKLLLTSGRISSEILLKVAKMGIAIIVSRSAPTDLAVRLGQELGMTIVGFVRGQRMNLYSHPWRVTS</sequence>
<comment type="subcellular location">
    <subcellularLocation>
        <location evidence="3">Cytoplasm</location>
    </subcellularLocation>
</comment>
<dbReference type="EMBL" id="JACVHF010000001">
    <property type="protein sequence ID" value="MBC9783203.1"/>
    <property type="molecule type" value="Genomic_DNA"/>
</dbReference>
<evidence type="ECO:0000256" key="2">
    <source>
        <dbReference type="ARBA" id="ARBA00023150"/>
    </source>
</evidence>
<dbReference type="PANTHER" id="PTHR30592:SF1">
    <property type="entry name" value="SULFUR CARRIER PROTEIN FDHD"/>
    <property type="match status" value="1"/>
</dbReference>
<comment type="function">
    <text evidence="3">Required for formate dehydrogenase (FDH) activity. Acts as a sulfur carrier protein that transfers sulfur from IscS to the molybdenum cofactor prior to its insertion into FDH.</text>
</comment>
<keyword evidence="5" id="KW-1185">Reference proteome</keyword>
<keyword evidence="1 3" id="KW-0963">Cytoplasm</keyword>
<dbReference type="PANTHER" id="PTHR30592">
    <property type="entry name" value="FORMATE DEHYDROGENASE"/>
    <property type="match status" value="1"/>
</dbReference>
<keyword evidence="2 3" id="KW-0501">Molybdenum cofactor biosynthesis</keyword>
<feature type="binding site" evidence="3">
    <location>
        <begin position="249"/>
        <end position="254"/>
    </location>
    <ligand>
        <name>Mo-bis(molybdopterin guanine dinucleotide)</name>
        <dbReference type="ChEBI" id="CHEBI:60539"/>
    </ligand>
</feature>
<protein>
    <recommendedName>
        <fullName evidence="3">Sulfur carrier protein FdhD</fullName>
    </recommendedName>
</protein>
<evidence type="ECO:0000313" key="4">
    <source>
        <dbReference type="EMBL" id="MBC9783203.1"/>
    </source>
</evidence>
<dbReference type="NCBIfam" id="TIGR00129">
    <property type="entry name" value="fdhD_narQ"/>
    <property type="match status" value="1"/>
</dbReference>
<evidence type="ECO:0000256" key="1">
    <source>
        <dbReference type="ARBA" id="ARBA00022490"/>
    </source>
</evidence>
<dbReference type="Proteomes" id="UP000617402">
    <property type="component" value="Unassembled WGS sequence"/>
</dbReference>
<dbReference type="Gene3D" id="3.40.140.10">
    <property type="entry name" value="Cytidine Deaminase, domain 2"/>
    <property type="match status" value="1"/>
</dbReference>
<proteinExistence type="inferred from homology"/>
<feature type="active site" description="Cysteine persulfide intermediate" evidence="3">
    <location>
        <position position="110"/>
    </location>
</feature>
<gene>
    <name evidence="3 4" type="primary">fdhD</name>
    <name evidence="4" type="ORF">H1S01_01610</name>
</gene>
<dbReference type="RefSeq" id="WP_188038367.1">
    <property type="nucleotide sequence ID" value="NZ_JACVHF010000001.1"/>
</dbReference>
<accession>A0ABR7SZN9</accession>
<evidence type="ECO:0000313" key="5">
    <source>
        <dbReference type="Proteomes" id="UP000617402"/>
    </source>
</evidence>
<dbReference type="InterPro" id="IPR003786">
    <property type="entry name" value="FdhD"/>
</dbReference>
<comment type="caution">
    <text evidence="4">The sequence shown here is derived from an EMBL/GenBank/DDBJ whole genome shotgun (WGS) entry which is preliminary data.</text>
</comment>
<dbReference type="Gene3D" id="3.10.20.10">
    <property type="match status" value="1"/>
</dbReference>
<dbReference type="InterPro" id="IPR016193">
    <property type="entry name" value="Cytidine_deaminase-like"/>
</dbReference>